<organism evidence="1 2">
    <name type="scientific">Rhizobium leucaenae</name>
    <dbReference type="NCBI Taxonomy" id="29450"/>
    <lineage>
        <taxon>Bacteria</taxon>
        <taxon>Pseudomonadati</taxon>
        <taxon>Pseudomonadota</taxon>
        <taxon>Alphaproteobacteria</taxon>
        <taxon>Hyphomicrobiales</taxon>
        <taxon>Rhizobiaceae</taxon>
        <taxon>Rhizobium/Agrobacterium group</taxon>
        <taxon>Rhizobium</taxon>
    </lineage>
</organism>
<keyword evidence="2" id="KW-1185">Reference proteome</keyword>
<dbReference type="EMBL" id="JACIIG010000009">
    <property type="protein sequence ID" value="MBB4569560.1"/>
    <property type="molecule type" value="Genomic_DNA"/>
</dbReference>
<comment type="caution">
    <text evidence="1">The sequence shown here is derived from an EMBL/GenBank/DDBJ whole genome shotgun (WGS) entry which is preliminary data.</text>
</comment>
<gene>
    <name evidence="1" type="ORF">GGE60_003684</name>
</gene>
<evidence type="ECO:0000313" key="2">
    <source>
        <dbReference type="Proteomes" id="UP000543836"/>
    </source>
</evidence>
<name>A0A7W6ZWM6_9HYPH</name>
<dbReference type="Proteomes" id="UP000543836">
    <property type="component" value="Unassembled WGS sequence"/>
</dbReference>
<sequence length="31" mass="3578">MHKSGHSNFPAVCKEMIYRFVYGKEDYGLGL</sequence>
<protein>
    <submittedName>
        <fullName evidence="1">Uncharacterized protein</fullName>
    </submittedName>
</protein>
<reference evidence="1 2" key="1">
    <citation type="submission" date="2020-08" db="EMBL/GenBank/DDBJ databases">
        <title>Genomic Encyclopedia of Type Strains, Phase IV (KMG-V): Genome sequencing to study the core and pangenomes of soil and plant-associated prokaryotes.</title>
        <authorList>
            <person name="Whitman W."/>
        </authorList>
    </citation>
    <scope>NUCLEOTIDE SEQUENCE [LARGE SCALE GENOMIC DNA]</scope>
    <source>
        <strain evidence="1 2">SEMIA 492</strain>
    </source>
</reference>
<accession>A0A7W6ZWM6</accession>
<proteinExistence type="predicted"/>
<evidence type="ECO:0000313" key="1">
    <source>
        <dbReference type="EMBL" id="MBB4569560.1"/>
    </source>
</evidence>
<dbReference type="AlphaFoldDB" id="A0A7W6ZWM6"/>